<gene>
    <name evidence="14" type="primary">phhA</name>
    <name evidence="14" type="ORF">TUM3794_38990</name>
</gene>
<dbReference type="InterPro" id="IPR001273">
    <property type="entry name" value="ArAA_hydroxylase"/>
</dbReference>
<dbReference type="Gene3D" id="1.10.800.10">
    <property type="entry name" value="Aromatic amino acid hydroxylase"/>
    <property type="match status" value="1"/>
</dbReference>
<evidence type="ECO:0000256" key="4">
    <source>
        <dbReference type="ARBA" id="ARBA00009712"/>
    </source>
</evidence>
<evidence type="ECO:0000256" key="10">
    <source>
        <dbReference type="ARBA" id="ARBA00023033"/>
    </source>
</evidence>
<dbReference type="Pfam" id="PF00351">
    <property type="entry name" value="Biopterin_H"/>
    <property type="match status" value="1"/>
</dbReference>
<reference evidence="14 15" key="1">
    <citation type="submission" date="2021-05" db="EMBL/GenBank/DDBJ databases">
        <title>Molecular characterization for Shewanella algae harboring chromosomal blaOXA-55-like strains isolated from clinical and environment sample.</title>
        <authorList>
            <person name="Ohama Y."/>
            <person name="Aoki K."/>
            <person name="Harada S."/>
            <person name="Moriya K."/>
            <person name="Ishii Y."/>
            <person name="Tateda K."/>
        </authorList>
    </citation>
    <scope>NUCLEOTIDE SEQUENCE [LARGE SCALE GENOMIC DNA]</scope>
    <source>
        <strain evidence="14 15">MBTL60-118</strain>
    </source>
</reference>
<dbReference type="InterPro" id="IPR036329">
    <property type="entry name" value="Aro-AA_hydroxylase_C_sf"/>
</dbReference>
<dbReference type="PANTHER" id="PTHR11473:SF24">
    <property type="entry name" value="PHENYLALANINE-4-HYDROXYLASE"/>
    <property type="match status" value="1"/>
</dbReference>
<comment type="caution">
    <text evidence="14">The sequence shown here is derived from an EMBL/GenBank/DDBJ whole genome shotgun (WGS) entry which is preliminary data.</text>
</comment>
<evidence type="ECO:0000313" key="14">
    <source>
        <dbReference type="EMBL" id="GIU46423.1"/>
    </source>
</evidence>
<keyword evidence="7" id="KW-0479">Metal-binding</keyword>
<evidence type="ECO:0000256" key="11">
    <source>
        <dbReference type="ARBA" id="ARBA00023232"/>
    </source>
</evidence>
<dbReference type="InterPro" id="IPR036951">
    <property type="entry name" value="ArAA_hydroxylase_sf"/>
</dbReference>
<dbReference type="InterPro" id="IPR005960">
    <property type="entry name" value="Phe-4-hydroxylase_mono"/>
</dbReference>
<name>A0ABQ4PG62_SHECO</name>
<dbReference type="SUPFAM" id="SSF56534">
    <property type="entry name" value="Aromatic aminoacid monoxygenases, catalytic and oligomerization domains"/>
    <property type="match status" value="1"/>
</dbReference>
<dbReference type="NCBIfam" id="TIGR01267">
    <property type="entry name" value="Phe4hydrox_mono"/>
    <property type="match status" value="1"/>
</dbReference>
<accession>A0ABQ4PG62</accession>
<dbReference type="NCBIfam" id="NF008877">
    <property type="entry name" value="PRK11913.1-2"/>
    <property type="match status" value="1"/>
</dbReference>
<keyword evidence="8" id="KW-0560">Oxidoreductase</keyword>
<dbReference type="PROSITE" id="PS00367">
    <property type="entry name" value="BH4_AAA_HYDROXYL_1"/>
    <property type="match status" value="1"/>
</dbReference>
<dbReference type="InterPro" id="IPR019774">
    <property type="entry name" value="Aromatic-AA_hydroxylase_C"/>
</dbReference>
<proteinExistence type="inferred from homology"/>
<sequence>MELGTVNCVVFIMSKQTAYQARLPDSSGYIEYPQNEHEIWQALYDRQQGNLGQFACDAYLNGLADLSLPRDRIPQLSEIDQVLHAATGWKTAGVPALISFEKFFQLLANKEFPVATFIRSKEEFDYLQEPDIFHEIFGHCPLLTNDSFARFSHQYGKLGLAASKEERVFLARLYWFTVEFGLIRNRQNELKIYGGGILSSPGETLYAMSDAPLIKPFDLVDILRTPYRIDIMQPVYYAIESIDYLDEIVKMDIMAAVTKARELGLHAPLFEPKSKAS</sequence>
<evidence type="ECO:0000256" key="1">
    <source>
        <dbReference type="ARBA" id="ARBA00001060"/>
    </source>
</evidence>
<dbReference type="Proteomes" id="UP000773469">
    <property type="component" value="Unassembled WGS sequence"/>
</dbReference>
<feature type="domain" description="Biopterin-dependent aromatic amino acid hydroxylase family profile" evidence="13">
    <location>
        <begin position="1"/>
        <end position="277"/>
    </location>
</feature>
<dbReference type="CDD" id="cd03348">
    <property type="entry name" value="pro_PheOH"/>
    <property type="match status" value="1"/>
</dbReference>
<keyword evidence="10" id="KW-0503">Monooxygenase</keyword>
<comment type="catalytic activity">
    <reaction evidence="1">
        <text>(6R)-L-erythro-5,6,7,8-tetrahydrobiopterin + L-phenylalanine + O2 = (4aS,6R)-4a-hydroxy-L-erythro-5,6,7,8-tetrahydrobiopterin + L-tyrosine</text>
        <dbReference type="Rhea" id="RHEA:20273"/>
        <dbReference type="ChEBI" id="CHEBI:15379"/>
        <dbReference type="ChEBI" id="CHEBI:15642"/>
        <dbReference type="ChEBI" id="CHEBI:58095"/>
        <dbReference type="ChEBI" id="CHEBI:58315"/>
        <dbReference type="ChEBI" id="CHEBI:59560"/>
        <dbReference type="EC" id="1.14.16.1"/>
    </reaction>
</comment>
<dbReference type="EC" id="1.14.16.1" evidence="5"/>
<keyword evidence="11" id="KW-0585">Phenylalanine catabolism</keyword>
<dbReference type="PRINTS" id="PR00372">
    <property type="entry name" value="FYWHYDRXLASE"/>
</dbReference>
<comment type="similarity">
    <text evidence="4">Belongs to the biopterin-dependent aromatic amino acid hydroxylase family.</text>
</comment>
<evidence type="ECO:0000256" key="7">
    <source>
        <dbReference type="ARBA" id="ARBA00022723"/>
    </source>
</evidence>
<evidence type="ECO:0000256" key="12">
    <source>
        <dbReference type="ARBA" id="ARBA00029922"/>
    </source>
</evidence>
<organism evidence="14 15">
    <name type="scientific">Shewanella colwelliana</name>
    <name type="common">Alteromonas colwelliana</name>
    <dbReference type="NCBI Taxonomy" id="23"/>
    <lineage>
        <taxon>Bacteria</taxon>
        <taxon>Pseudomonadati</taxon>
        <taxon>Pseudomonadota</taxon>
        <taxon>Gammaproteobacteria</taxon>
        <taxon>Alteromonadales</taxon>
        <taxon>Shewanellaceae</taxon>
        <taxon>Shewanella</taxon>
    </lineage>
</organism>
<evidence type="ECO:0000256" key="9">
    <source>
        <dbReference type="ARBA" id="ARBA00023004"/>
    </source>
</evidence>
<evidence type="ECO:0000256" key="6">
    <source>
        <dbReference type="ARBA" id="ARBA00020276"/>
    </source>
</evidence>
<evidence type="ECO:0000256" key="8">
    <source>
        <dbReference type="ARBA" id="ARBA00023002"/>
    </source>
</evidence>
<protein>
    <recommendedName>
        <fullName evidence="6">Phenylalanine-4-hydroxylase</fullName>
        <ecNumber evidence="5">1.14.16.1</ecNumber>
    </recommendedName>
    <alternativeName>
        <fullName evidence="12">Phe-4-monooxygenase</fullName>
    </alternativeName>
</protein>
<dbReference type="PANTHER" id="PTHR11473">
    <property type="entry name" value="AROMATIC AMINO ACID HYDROXYLASE"/>
    <property type="match status" value="1"/>
</dbReference>
<dbReference type="PROSITE" id="PS51410">
    <property type="entry name" value="BH4_AAA_HYDROXYL_2"/>
    <property type="match status" value="1"/>
</dbReference>
<evidence type="ECO:0000313" key="15">
    <source>
        <dbReference type="Proteomes" id="UP000773469"/>
    </source>
</evidence>
<evidence type="ECO:0000259" key="13">
    <source>
        <dbReference type="PROSITE" id="PS51410"/>
    </source>
</evidence>
<evidence type="ECO:0000256" key="2">
    <source>
        <dbReference type="ARBA" id="ARBA00001954"/>
    </source>
</evidence>
<dbReference type="EMBL" id="BPEU01000040">
    <property type="protein sequence ID" value="GIU46423.1"/>
    <property type="molecule type" value="Genomic_DNA"/>
</dbReference>
<keyword evidence="9" id="KW-0408">Iron</keyword>
<comment type="pathway">
    <text evidence="3">Amino-acid degradation; L-phenylalanine degradation; acetoacetate and fumarate from L-phenylalanine: step 1/6.</text>
</comment>
<comment type="cofactor">
    <cofactor evidence="2">
        <name>Fe(2+)</name>
        <dbReference type="ChEBI" id="CHEBI:29033"/>
    </cofactor>
</comment>
<evidence type="ECO:0000256" key="3">
    <source>
        <dbReference type="ARBA" id="ARBA00005088"/>
    </source>
</evidence>
<keyword evidence="15" id="KW-1185">Reference proteome</keyword>
<evidence type="ECO:0000256" key="5">
    <source>
        <dbReference type="ARBA" id="ARBA00011995"/>
    </source>
</evidence>
<dbReference type="InterPro" id="IPR018301">
    <property type="entry name" value="ArAA_hydroxylase_Fe/CU_BS"/>
</dbReference>